<dbReference type="InterPro" id="IPR002018">
    <property type="entry name" value="CarbesteraseB"/>
</dbReference>
<dbReference type="Pfam" id="PF00135">
    <property type="entry name" value="COesterase"/>
    <property type="match status" value="1"/>
</dbReference>
<evidence type="ECO:0000313" key="6">
    <source>
        <dbReference type="Proteomes" id="UP001174694"/>
    </source>
</evidence>
<keyword evidence="6" id="KW-1185">Reference proteome</keyword>
<dbReference type="EC" id="3.1.1.-" evidence="3"/>
<evidence type="ECO:0000259" key="4">
    <source>
        <dbReference type="Pfam" id="PF00135"/>
    </source>
</evidence>
<evidence type="ECO:0000256" key="3">
    <source>
        <dbReference type="RuleBase" id="RU361235"/>
    </source>
</evidence>
<dbReference type="PROSITE" id="PS00122">
    <property type="entry name" value="CARBOXYLESTERASE_B_1"/>
    <property type="match status" value="1"/>
</dbReference>
<evidence type="ECO:0000256" key="2">
    <source>
        <dbReference type="ARBA" id="ARBA00022801"/>
    </source>
</evidence>
<protein>
    <recommendedName>
        <fullName evidence="3">Carboxylic ester hydrolase</fullName>
        <ecNumber evidence="3">3.1.1.-</ecNumber>
    </recommendedName>
</protein>
<dbReference type="EMBL" id="JANBVO010000057">
    <property type="protein sequence ID" value="KAJ9132448.1"/>
    <property type="molecule type" value="Genomic_DNA"/>
</dbReference>
<comment type="similarity">
    <text evidence="1 3">Belongs to the type-B carboxylesterase/lipase family.</text>
</comment>
<accession>A0AA38VBJ6</accession>
<sequence length="524" mass="57441">MGVDGDIVNFRGIPYATLKDRLAEAQLLDQYDPPVDARHYGPVSPCPSGAFQLEMSMMQQSLPEPHVTPSGLHALNLNITVPKSNGTLPPAGKLPVFVWIHGGGFVSGANSWPQYDMTRLVRFSAESKTPIIGVCINFRLGFLGFLTSDELRTFGYKANNQLRDQTVALEWIRKFIAGFGGDGSNITVAGESAGGVDVGLHLQSQKPRFERAIMTGGSSLLMAPTTVEQQERVYTRVIEALALESAAPSDRIRSLCTLPLAEIMERLPPATSFVPMIDGELVPFAATYAMVSDRHSQEISGKRWLKGLMVGDCQFDASSMAIFMGHHKMGISQNFPSHIRRVLTQDQSAIDELLGAYGLTSDFSDDDVAFRGFMNFINDLAYYAATVAFARGWPTACHVHFVNERNPGKGMFQGEATHIMDVILLFQNFNENLPPAMAKAAVQLAVDVFEFMNGHSPWPRCTDRKQSAKVYGPSSWDPKVDTPSIKIIDDLLSPDSGRRRTMIDIGDRIGFDNLAKALAGFLAS</sequence>
<dbReference type="Proteomes" id="UP001174694">
    <property type="component" value="Unassembled WGS sequence"/>
</dbReference>
<dbReference type="InterPro" id="IPR050309">
    <property type="entry name" value="Type-B_Carboxylest/Lipase"/>
</dbReference>
<proteinExistence type="inferred from homology"/>
<evidence type="ECO:0000313" key="5">
    <source>
        <dbReference type="EMBL" id="KAJ9132448.1"/>
    </source>
</evidence>
<evidence type="ECO:0000256" key="1">
    <source>
        <dbReference type="ARBA" id="ARBA00005964"/>
    </source>
</evidence>
<dbReference type="AlphaFoldDB" id="A0AA38VBJ6"/>
<feature type="domain" description="Carboxylesterase type B" evidence="4">
    <location>
        <begin position="7"/>
        <end position="429"/>
    </location>
</feature>
<organism evidence="5 6">
    <name type="scientific">Pleurostoma richardsiae</name>
    <dbReference type="NCBI Taxonomy" id="41990"/>
    <lineage>
        <taxon>Eukaryota</taxon>
        <taxon>Fungi</taxon>
        <taxon>Dikarya</taxon>
        <taxon>Ascomycota</taxon>
        <taxon>Pezizomycotina</taxon>
        <taxon>Sordariomycetes</taxon>
        <taxon>Sordariomycetidae</taxon>
        <taxon>Calosphaeriales</taxon>
        <taxon>Pleurostomataceae</taxon>
        <taxon>Pleurostoma</taxon>
    </lineage>
</organism>
<comment type="caution">
    <text evidence="5">The sequence shown here is derived from an EMBL/GenBank/DDBJ whole genome shotgun (WGS) entry which is preliminary data.</text>
</comment>
<dbReference type="GO" id="GO:0016787">
    <property type="term" value="F:hydrolase activity"/>
    <property type="evidence" value="ECO:0007669"/>
    <property type="project" value="UniProtKB-KW"/>
</dbReference>
<dbReference type="PANTHER" id="PTHR11559">
    <property type="entry name" value="CARBOXYLESTERASE"/>
    <property type="match status" value="1"/>
</dbReference>
<reference evidence="5" key="1">
    <citation type="submission" date="2022-07" db="EMBL/GenBank/DDBJ databases">
        <title>Fungi with potential for degradation of polypropylene.</title>
        <authorList>
            <person name="Gostincar C."/>
        </authorList>
    </citation>
    <scope>NUCLEOTIDE SEQUENCE</scope>
    <source>
        <strain evidence="5">EXF-13308</strain>
    </source>
</reference>
<dbReference type="InterPro" id="IPR029058">
    <property type="entry name" value="AB_hydrolase_fold"/>
</dbReference>
<dbReference type="SUPFAM" id="SSF53474">
    <property type="entry name" value="alpha/beta-Hydrolases"/>
    <property type="match status" value="1"/>
</dbReference>
<name>A0AA38VBJ6_9PEZI</name>
<gene>
    <name evidence="5" type="ORF">NKR23_g11234</name>
</gene>
<keyword evidence="2 3" id="KW-0378">Hydrolase</keyword>
<dbReference type="Gene3D" id="3.40.50.1820">
    <property type="entry name" value="alpha/beta hydrolase"/>
    <property type="match status" value="1"/>
</dbReference>
<dbReference type="InterPro" id="IPR019826">
    <property type="entry name" value="Carboxylesterase_B_AS"/>
</dbReference>